<dbReference type="EMBL" id="BARV01008984">
    <property type="protein sequence ID" value="GAI10755.1"/>
    <property type="molecule type" value="Genomic_DNA"/>
</dbReference>
<dbReference type="InterPro" id="IPR036866">
    <property type="entry name" value="RibonucZ/Hydroxyglut_hydro"/>
</dbReference>
<evidence type="ECO:0000259" key="1">
    <source>
        <dbReference type="Pfam" id="PF07521"/>
    </source>
</evidence>
<dbReference type="Gene3D" id="3.60.15.10">
    <property type="entry name" value="Ribonuclease Z/Hydroxyacylglutathione hydrolase-like"/>
    <property type="match status" value="1"/>
</dbReference>
<dbReference type="SUPFAM" id="SSF56281">
    <property type="entry name" value="Metallo-hydrolase/oxidoreductase"/>
    <property type="match status" value="1"/>
</dbReference>
<dbReference type="AlphaFoldDB" id="X1M7T4"/>
<evidence type="ECO:0000313" key="2">
    <source>
        <dbReference type="EMBL" id="GAI10755.1"/>
    </source>
</evidence>
<dbReference type="InterPro" id="IPR011108">
    <property type="entry name" value="RMMBL"/>
</dbReference>
<organism evidence="2">
    <name type="scientific">marine sediment metagenome</name>
    <dbReference type="NCBI Taxonomy" id="412755"/>
    <lineage>
        <taxon>unclassified sequences</taxon>
        <taxon>metagenomes</taxon>
        <taxon>ecological metagenomes</taxon>
    </lineage>
</organism>
<reference evidence="2" key="1">
    <citation type="journal article" date="2014" name="Front. Microbiol.">
        <title>High frequency of phylogenetically diverse reductive dehalogenase-homologous genes in deep subseafloor sedimentary metagenomes.</title>
        <authorList>
            <person name="Kawai M."/>
            <person name="Futagami T."/>
            <person name="Toyoda A."/>
            <person name="Takaki Y."/>
            <person name="Nishi S."/>
            <person name="Hori S."/>
            <person name="Arai W."/>
            <person name="Tsubouchi T."/>
            <person name="Morono Y."/>
            <person name="Uchiyama I."/>
            <person name="Ito T."/>
            <person name="Fujiyama A."/>
            <person name="Inagaki F."/>
            <person name="Takami H."/>
        </authorList>
    </citation>
    <scope>NUCLEOTIDE SEQUENCE</scope>
    <source>
        <strain evidence="2">Expedition CK06-06</strain>
    </source>
</reference>
<name>X1M7T4_9ZZZZ</name>
<protein>
    <recommendedName>
        <fullName evidence="1">Zn-dependent metallo-hydrolase RNA specificity domain-containing protein</fullName>
    </recommendedName>
</protein>
<dbReference type="Pfam" id="PF07521">
    <property type="entry name" value="RMMBL"/>
    <property type="match status" value="1"/>
</dbReference>
<gene>
    <name evidence="2" type="ORF">S06H3_17884</name>
</gene>
<sequence length="68" mass="7381">TETGKVAEEEQGFHSSGHASASELLEVIKTIGAKLVIPIHTEHPELFLAKVGTETRVHIPKIGQTIRI</sequence>
<comment type="caution">
    <text evidence="2">The sequence shown here is derived from an EMBL/GenBank/DDBJ whole genome shotgun (WGS) entry which is preliminary data.</text>
</comment>
<proteinExistence type="predicted"/>
<accession>X1M7T4</accession>
<feature type="domain" description="Zn-dependent metallo-hydrolase RNA specificity" evidence="1">
    <location>
        <begin position="14"/>
        <end position="46"/>
    </location>
</feature>
<feature type="non-terminal residue" evidence="2">
    <location>
        <position position="1"/>
    </location>
</feature>